<evidence type="ECO:0000313" key="5">
    <source>
        <dbReference type="EMBL" id="SEC65132.1"/>
    </source>
</evidence>
<evidence type="ECO:0000256" key="3">
    <source>
        <dbReference type="SAM" id="MobiDB-lite"/>
    </source>
</evidence>
<evidence type="ECO:0000313" key="6">
    <source>
        <dbReference type="Proteomes" id="UP000198609"/>
    </source>
</evidence>
<dbReference type="SUPFAM" id="SSF52540">
    <property type="entry name" value="P-loop containing nucleoside triphosphate hydrolases"/>
    <property type="match status" value="1"/>
</dbReference>
<dbReference type="EMBL" id="FNST01000002">
    <property type="protein sequence ID" value="SEC65132.1"/>
    <property type="molecule type" value="Genomic_DNA"/>
</dbReference>
<dbReference type="SMART" id="SM00421">
    <property type="entry name" value="HTH_LUXR"/>
    <property type="match status" value="1"/>
</dbReference>
<dbReference type="SUPFAM" id="SSF48452">
    <property type="entry name" value="TPR-like"/>
    <property type="match status" value="1"/>
</dbReference>
<dbReference type="Gene3D" id="1.25.40.10">
    <property type="entry name" value="Tetratricopeptide repeat domain"/>
    <property type="match status" value="1"/>
</dbReference>
<proteinExistence type="predicted"/>
<dbReference type="GO" id="GO:0005524">
    <property type="term" value="F:ATP binding"/>
    <property type="evidence" value="ECO:0007669"/>
    <property type="project" value="UniProtKB-KW"/>
</dbReference>
<name>A0A1H4U8P2_STRMJ</name>
<dbReference type="GO" id="GO:0003677">
    <property type="term" value="F:DNA binding"/>
    <property type="evidence" value="ECO:0007669"/>
    <property type="project" value="InterPro"/>
</dbReference>
<dbReference type="GO" id="GO:0005737">
    <property type="term" value="C:cytoplasm"/>
    <property type="evidence" value="ECO:0007669"/>
    <property type="project" value="TreeGrafter"/>
</dbReference>
<dbReference type="PRINTS" id="PR00038">
    <property type="entry name" value="HTHLUXR"/>
</dbReference>
<dbReference type="GO" id="GO:0004016">
    <property type="term" value="F:adenylate cyclase activity"/>
    <property type="evidence" value="ECO:0007669"/>
    <property type="project" value="TreeGrafter"/>
</dbReference>
<dbReference type="InterPro" id="IPR000792">
    <property type="entry name" value="Tscrpt_reg_LuxR_C"/>
</dbReference>
<dbReference type="PANTHER" id="PTHR16305">
    <property type="entry name" value="TESTICULAR SOLUBLE ADENYLYL CYCLASE"/>
    <property type="match status" value="1"/>
</dbReference>
<keyword evidence="6" id="KW-1185">Reference proteome</keyword>
<dbReference type="Proteomes" id="UP000198609">
    <property type="component" value="Unassembled WGS sequence"/>
</dbReference>
<feature type="compositionally biased region" description="Low complexity" evidence="3">
    <location>
        <begin position="1008"/>
        <end position="1032"/>
    </location>
</feature>
<dbReference type="InterPro" id="IPR016032">
    <property type="entry name" value="Sig_transdc_resp-reg_C-effctor"/>
</dbReference>
<sequence>MRLVMGAGAGAEAAGAGAGAEVAGAEVAGAGAAGAGKAGAAVSGPCAMLDDVFTTSVSPVFVGRAQELATLEDALARATAGEPQVLLVGGEAGVGKTRLIDEFLASAVAAGAVAAVGGCVEMGADGLPFAPVSTVLRSLRRKLGTELDGAAAGQEGELARLLPELGETDRASHDEDGRARLFELTVRLLERLAAERTLVVAIEDLHWADRSTRELLGYLFRSLLSARLLVVATYRSDDIHRRHPLRPFLAEVDRMREVRRIEVSRFTRGEVHAQLTGINGAEPERDLVDRIFKRSDGNAFFVEEIARSLNEGCSTGLSESLRDLLLVRVEALPEEAQGVVRILAEGGSSVEYELLRAVARLGEDELIDALRAAVGANILRPTADDSGYRFRHALVREAVVDDLLPGERSRLNRRFAQALEAEPALVRADERAARLASYWYHAHDPAKALPAVLQASVEARRRYAHAEQLRLLERAMELWEDAPEEIREAQRPVDYAEVYPACGCEDQALRQLDLLAEVVVAAHMSGQRERALAVAKRALRALDGSGRDPLRAAWFWTQQAKLMEGLARGDGWAELSRAQELVRGLPPSPVHADVMAQVAGWTMTHRPGPEGLAAAERAVELARMVGAESTELNARLTLGYFTGDSGDTERGLAEMREVCRRAVALGDISVLGRCYVNLASALEGAGRSAEAVETAEEGARILDRVGLVDSRAWVYGNLAESLFSLGRWDEAQVAALKTRRLALGTKPRGTAANRLAQLALARGEWDTAERELAAAREHYGAHDPEPQYTLQAAGRAIELAAARGRILEVRAVLDQVVEAGFPTGMQRYAWPLLYTAAAAESAARGLPTAGPGRGEALARLRAAAKRVAQPVPVWRAYAAMLQAELERAEGRDRPDLWAEATDAFAALDRPYPLARARHRWAEALLALGQGAPGQGAPAQGAPAQADREHAAELLVQAHAVADWLGARPLREEIELLARRARLPLASAATRPALDPSLPRTPALPPAPGSLAAGSSVPGAQAPGTPVPAAEPTEPTEPADPAEELGLTPRERDVLRLVAAGRSNRQIAEELFISPKTASVHVSNILAKLGVSGRGEAAAVAHRLRLVDGLTDGAAAR</sequence>
<dbReference type="RefSeq" id="WP_093464873.1">
    <property type="nucleotide sequence ID" value="NZ_FNST01000002.1"/>
</dbReference>
<organism evidence="5 6">
    <name type="scientific">Streptomyces melanosporofaciens</name>
    <dbReference type="NCBI Taxonomy" id="67327"/>
    <lineage>
        <taxon>Bacteria</taxon>
        <taxon>Bacillati</taxon>
        <taxon>Actinomycetota</taxon>
        <taxon>Actinomycetes</taxon>
        <taxon>Kitasatosporales</taxon>
        <taxon>Streptomycetaceae</taxon>
        <taxon>Streptomyces</taxon>
        <taxon>Streptomyces violaceusniger group</taxon>
    </lineage>
</organism>
<dbReference type="InterPro" id="IPR011990">
    <property type="entry name" value="TPR-like_helical_dom_sf"/>
</dbReference>
<gene>
    <name evidence="5" type="ORF">SAMN04490356_4972</name>
</gene>
<dbReference type="PANTHER" id="PTHR16305:SF35">
    <property type="entry name" value="TRANSCRIPTIONAL ACTIVATOR DOMAIN"/>
    <property type="match status" value="1"/>
</dbReference>
<dbReference type="InterPro" id="IPR036388">
    <property type="entry name" value="WH-like_DNA-bd_sf"/>
</dbReference>
<dbReference type="Gene3D" id="1.10.10.10">
    <property type="entry name" value="Winged helix-like DNA-binding domain superfamily/Winged helix DNA-binding domain"/>
    <property type="match status" value="1"/>
</dbReference>
<dbReference type="Pfam" id="PF13191">
    <property type="entry name" value="AAA_16"/>
    <property type="match status" value="1"/>
</dbReference>
<dbReference type="AlphaFoldDB" id="A0A1H4U8P2"/>
<evidence type="ECO:0000259" key="4">
    <source>
        <dbReference type="PROSITE" id="PS50043"/>
    </source>
</evidence>
<feature type="domain" description="HTH luxR-type" evidence="4">
    <location>
        <begin position="1039"/>
        <end position="1104"/>
    </location>
</feature>
<keyword evidence="2" id="KW-0067">ATP-binding</keyword>
<dbReference type="InterPro" id="IPR041664">
    <property type="entry name" value="AAA_16"/>
</dbReference>
<protein>
    <submittedName>
        <fullName evidence="5">Regulatory protein, luxR family</fullName>
    </submittedName>
</protein>
<dbReference type="Gene3D" id="3.40.50.300">
    <property type="entry name" value="P-loop containing nucleotide triphosphate hydrolases"/>
    <property type="match status" value="1"/>
</dbReference>
<dbReference type="PROSITE" id="PS50043">
    <property type="entry name" value="HTH_LUXR_2"/>
    <property type="match status" value="1"/>
</dbReference>
<evidence type="ECO:0000256" key="2">
    <source>
        <dbReference type="ARBA" id="ARBA00022840"/>
    </source>
</evidence>
<accession>A0A1H4U8P2</accession>
<reference evidence="6" key="1">
    <citation type="submission" date="2016-10" db="EMBL/GenBank/DDBJ databases">
        <authorList>
            <person name="Varghese N."/>
            <person name="Submissions S."/>
        </authorList>
    </citation>
    <scope>NUCLEOTIDE SEQUENCE [LARGE SCALE GENOMIC DNA]</scope>
    <source>
        <strain evidence="6">DSM 40318</strain>
    </source>
</reference>
<dbReference type="GO" id="GO:0006355">
    <property type="term" value="P:regulation of DNA-templated transcription"/>
    <property type="evidence" value="ECO:0007669"/>
    <property type="project" value="InterPro"/>
</dbReference>
<dbReference type="InterPro" id="IPR027417">
    <property type="entry name" value="P-loop_NTPase"/>
</dbReference>
<dbReference type="CDD" id="cd06170">
    <property type="entry name" value="LuxR_C_like"/>
    <property type="match status" value="1"/>
</dbReference>
<dbReference type="Pfam" id="PF00196">
    <property type="entry name" value="GerE"/>
    <property type="match status" value="1"/>
</dbReference>
<feature type="region of interest" description="Disordered" evidence="3">
    <location>
        <begin position="991"/>
        <end position="1044"/>
    </location>
</feature>
<keyword evidence="1" id="KW-0547">Nucleotide-binding</keyword>
<evidence type="ECO:0000256" key="1">
    <source>
        <dbReference type="ARBA" id="ARBA00022741"/>
    </source>
</evidence>
<dbReference type="SUPFAM" id="SSF46894">
    <property type="entry name" value="C-terminal effector domain of the bipartite response regulators"/>
    <property type="match status" value="1"/>
</dbReference>